<dbReference type="Proteomes" id="UP001281761">
    <property type="component" value="Unassembled WGS sequence"/>
</dbReference>
<sequence length="938" mass="106364">MGSIITPRHSHLQFTPSSHSPLYPYLLQSPLTSSHSISRHMNARLITNPLQSLECNLEQIHEDKTVSSDSVEEPESLEYPTFLAIDIEESRTSDEEIRNFLRSLATYTQDTKHIAPHVFNRVIEILKKLQLRIFKSNRSRADSTFIFPSLDQVADIPRFEAWTLHLLLSAQNTRLSAAVLDVFRDDIPGSSRKDIAIALLSGFIPSLLSAMGGESLLMLPLSDPLHNALFAFLAQLIDTLKQFPPSTVATSSEELASQIHDHLLVPIRPLLIRHLKSPTPTSNNRNYNIWWSRLFENSRKKDQIPPYYQDFAFLHVLRQCANLRQSWNDFSAFLTGLMKEVWEERRKEGLVDDAVLPPFMSTPLRNNMTPHEMITLLDSASAFLASTPRLSDADAVSVTLFLTSFDNMIFVKSKKGKDAFSSAFVSSLSSCPPFAMSVATLMLLSLTCSQFGLREERIAFWTFCIFRKRGNVKSVVNSEFFTTLAEALQKLQSDWSDDTIHSIHVFFADVVQLILEAIAPWRFTLHSNSKIQEFQHIQKKHVNNVLVPLRQSLVHCARTNNWIVHHFELLSCPDLNHPDTLPFFEGVWEEVRQEAIGLVCGDDRAAAPVFLTMNLFSHMSMEDTQSGMSSLSSYLSATPSPPPPVTSIIRLFLSTIATASSLSLSEQMNRMISLGVRKDYLLQDWIRSHRNFASCFAQTIPTLFITTNREICYDVQLMVEAVLESSKHFSEIVMSLTEAGFVSNMAQVLMETRTQANNDSPLRDDNTQCFLTVLSACLNCIPSSVPAYHSDKLRGNKRRARLLVEKKVLFEAVGKAEWLCPVLTETLAKCGFHVAAMRLCDLAEKNEHQVWLLSLFGHENPNSKLLDYERRFYYTRKPSSSKRTALTLRERMKGQNEEGLEDLIEKNLFGPDLSRPNNSIPRQAKQCIINTGFNGWRI</sequence>
<protein>
    <submittedName>
        <fullName evidence="1">Uncharacterized protein</fullName>
    </submittedName>
</protein>
<reference evidence="1 2" key="1">
    <citation type="journal article" date="2022" name="bioRxiv">
        <title>Genomics of Preaxostyla Flagellates Illuminates Evolutionary Transitions and the Path Towards Mitochondrial Loss.</title>
        <authorList>
            <person name="Novak L.V.F."/>
            <person name="Treitli S.C."/>
            <person name="Pyrih J."/>
            <person name="Halakuc P."/>
            <person name="Pipaliya S.V."/>
            <person name="Vacek V."/>
            <person name="Brzon O."/>
            <person name="Soukal P."/>
            <person name="Eme L."/>
            <person name="Dacks J.B."/>
            <person name="Karnkowska A."/>
            <person name="Elias M."/>
            <person name="Hampl V."/>
        </authorList>
    </citation>
    <scope>NUCLEOTIDE SEQUENCE [LARGE SCALE GENOMIC DNA]</scope>
    <source>
        <strain evidence="1">NAU3</strain>
        <tissue evidence="1">Gut</tissue>
    </source>
</reference>
<gene>
    <name evidence="1" type="ORF">BLNAU_11154</name>
</gene>
<name>A0ABQ9XQP6_9EUKA</name>
<organism evidence="1 2">
    <name type="scientific">Blattamonas nauphoetae</name>
    <dbReference type="NCBI Taxonomy" id="2049346"/>
    <lineage>
        <taxon>Eukaryota</taxon>
        <taxon>Metamonada</taxon>
        <taxon>Preaxostyla</taxon>
        <taxon>Oxymonadida</taxon>
        <taxon>Blattamonas</taxon>
    </lineage>
</organism>
<evidence type="ECO:0000313" key="1">
    <source>
        <dbReference type="EMBL" id="KAK2953894.1"/>
    </source>
</evidence>
<evidence type="ECO:0000313" key="2">
    <source>
        <dbReference type="Proteomes" id="UP001281761"/>
    </source>
</evidence>
<keyword evidence="2" id="KW-1185">Reference proteome</keyword>
<dbReference type="EMBL" id="JARBJD010000085">
    <property type="protein sequence ID" value="KAK2953894.1"/>
    <property type="molecule type" value="Genomic_DNA"/>
</dbReference>
<proteinExistence type="predicted"/>
<comment type="caution">
    <text evidence="1">The sequence shown here is derived from an EMBL/GenBank/DDBJ whole genome shotgun (WGS) entry which is preliminary data.</text>
</comment>
<accession>A0ABQ9XQP6</accession>